<dbReference type="SUPFAM" id="SSF50249">
    <property type="entry name" value="Nucleic acid-binding proteins"/>
    <property type="match status" value="1"/>
</dbReference>
<dbReference type="OrthoDB" id="44272at2759"/>
<evidence type="ECO:0000259" key="3">
    <source>
        <dbReference type="PROSITE" id="PS51857"/>
    </source>
</evidence>
<organism evidence="4 5">
    <name type="scientific">Seminavis robusta</name>
    <dbReference type="NCBI Taxonomy" id="568900"/>
    <lineage>
        <taxon>Eukaryota</taxon>
        <taxon>Sar</taxon>
        <taxon>Stramenopiles</taxon>
        <taxon>Ochrophyta</taxon>
        <taxon>Bacillariophyta</taxon>
        <taxon>Bacillariophyceae</taxon>
        <taxon>Bacillariophycidae</taxon>
        <taxon>Naviculales</taxon>
        <taxon>Naviculaceae</taxon>
        <taxon>Seminavis</taxon>
    </lineage>
</organism>
<dbReference type="PANTHER" id="PTHR46565">
    <property type="entry name" value="COLD SHOCK DOMAIN PROTEIN 2"/>
    <property type="match status" value="1"/>
</dbReference>
<comment type="caution">
    <text evidence="4">The sequence shown here is derived from an EMBL/GenBank/DDBJ whole genome shotgun (WGS) entry which is preliminary data.</text>
</comment>
<evidence type="ECO:0000313" key="4">
    <source>
        <dbReference type="EMBL" id="CAB9498621.1"/>
    </source>
</evidence>
<dbReference type="Proteomes" id="UP001153069">
    <property type="component" value="Unassembled WGS sequence"/>
</dbReference>
<dbReference type="PANTHER" id="PTHR46565:SF20">
    <property type="entry name" value="COLD SHOCK DOMAIN-CONTAINING PROTEIN 4"/>
    <property type="match status" value="1"/>
</dbReference>
<proteinExistence type="predicted"/>
<dbReference type="AlphaFoldDB" id="A0A9N8DB60"/>
<reference evidence="4" key="1">
    <citation type="submission" date="2020-06" db="EMBL/GenBank/DDBJ databases">
        <authorList>
            <consortium name="Plant Systems Biology data submission"/>
        </authorList>
    </citation>
    <scope>NUCLEOTIDE SEQUENCE</scope>
    <source>
        <strain evidence="4">D6</strain>
    </source>
</reference>
<protein>
    <submittedName>
        <fullName evidence="4">Probable cold shock protein A</fullName>
    </submittedName>
</protein>
<dbReference type="InterPro" id="IPR011129">
    <property type="entry name" value="CSD"/>
</dbReference>
<gene>
    <name evidence="4" type="ORF">SEMRO_42_G025490.1</name>
</gene>
<accession>A0A9N8DB60</accession>
<dbReference type="CDD" id="cd04458">
    <property type="entry name" value="CSP_CDS"/>
    <property type="match status" value="1"/>
</dbReference>
<keyword evidence="5" id="KW-1185">Reference proteome</keyword>
<evidence type="ECO:0000313" key="5">
    <source>
        <dbReference type="Proteomes" id="UP001153069"/>
    </source>
</evidence>
<name>A0A9N8DB60_9STRA</name>
<dbReference type="Pfam" id="PF00313">
    <property type="entry name" value="CSD"/>
    <property type="match status" value="1"/>
</dbReference>
<evidence type="ECO:0000256" key="2">
    <source>
        <dbReference type="SAM" id="SignalP"/>
    </source>
</evidence>
<dbReference type="EMBL" id="CAICTM010000042">
    <property type="protein sequence ID" value="CAB9498621.1"/>
    <property type="molecule type" value="Genomic_DNA"/>
</dbReference>
<dbReference type="InterPro" id="IPR002059">
    <property type="entry name" value="CSP_DNA-bd"/>
</dbReference>
<dbReference type="PROSITE" id="PS51857">
    <property type="entry name" value="CSD_2"/>
    <property type="match status" value="1"/>
</dbReference>
<dbReference type="GO" id="GO:0003676">
    <property type="term" value="F:nucleic acid binding"/>
    <property type="evidence" value="ECO:0007669"/>
    <property type="project" value="InterPro"/>
</dbReference>
<dbReference type="PRINTS" id="PR00050">
    <property type="entry name" value="COLDSHOCK"/>
</dbReference>
<evidence type="ECO:0000256" key="1">
    <source>
        <dbReference type="SAM" id="MobiDB-lite"/>
    </source>
</evidence>
<keyword evidence="2" id="KW-0732">Signal</keyword>
<feature type="chain" id="PRO_5040324735" evidence="2">
    <location>
        <begin position="21"/>
        <end position="121"/>
    </location>
</feature>
<dbReference type="Gene3D" id="2.40.50.140">
    <property type="entry name" value="Nucleic acid-binding proteins"/>
    <property type="match status" value="1"/>
</dbReference>
<dbReference type="SMART" id="SM00357">
    <property type="entry name" value="CSP"/>
    <property type="match status" value="1"/>
</dbReference>
<feature type="signal peptide" evidence="2">
    <location>
        <begin position="1"/>
        <end position="20"/>
    </location>
</feature>
<feature type="region of interest" description="Disordered" evidence="1">
    <location>
        <begin position="94"/>
        <end position="121"/>
    </location>
</feature>
<feature type="domain" description="CSD" evidence="3">
    <location>
        <begin position="38"/>
        <end position="104"/>
    </location>
</feature>
<sequence>MMKRTAVPLFLAALMAPTAAFLLPQPRKCTSTQLFGEIFKGTVKWFDDTKGFGFITRDNDGEEFFVHQTGIQADGFRALEDGSAVEFQVGTADNGKTKAEKVTGPDGKQVPRGYAYKKREE</sequence>
<dbReference type="InterPro" id="IPR012340">
    <property type="entry name" value="NA-bd_OB-fold"/>
</dbReference>